<feature type="compositionally biased region" description="Low complexity" evidence="1">
    <location>
        <begin position="134"/>
        <end position="146"/>
    </location>
</feature>
<gene>
    <name evidence="2" type="ORF">KCV03_g8038</name>
</gene>
<reference evidence="2" key="1">
    <citation type="journal article" date="2021" name="J Fungi (Basel)">
        <title>Virulence traits and population genomics of the black yeast Aureobasidium melanogenum.</title>
        <authorList>
            <person name="Cernosa A."/>
            <person name="Sun X."/>
            <person name="Gostincar C."/>
            <person name="Fang C."/>
            <person name="Gunde-Cimerman N."/>
            <person name="Song Z."/>
        </authorList>
    </citation>
    <scope>NUCLEOTIDE SEQUENCE</scope>
    <source>
        <strain evidence="2">EXF-8016</strain>
    </source>
</reference>
<organism evidence="2 3">
    <name type="scientific">Aureobasidium melanogenum</name>
    <name type="common">Aureobasidium pullulans var. melanogenum</name>
    <dbReference type="NCBI Taxonomy" id="46634"/>
    <lineage>
        <taxon>Eukaryota</taxon>
        <taxon>Fungi</taxon>
        <taxon>Dikarya</taxon>
        <taxon>Ascomycota</taxon>
        <taxon>Pezizomycotina</taxon>
        <taxon>Dothideomycetes</taxon>
        <taxon>Dothideomycetidae</taxon>
        <taxon>Dothideales</taxon>
        <taxon>Saccotheciaceae</taxon>
        <taxon>Aureobasidium</taxon>
    </lineage>
</organism>
<protein>
    <submittedName>
        <fullName evidence="2">Uncharacterized protein</fullName>
    </submittedName>
</protein>
<dbReference type="OrthoDB" id="3923935at2759"/>
<accession>A0A9P8G9H1</accession>
<sequence>MAPATPFEKMKKAARNRQRALGGGWSTPFPRNLANQQSKVVPTRVIKTTSKCSTFFMKSEDLLAHIQKEREEKLAEEKLARQKLTQPARKDKGSSKATDLVITAESSNKSKARHDSLSPLPAAAPTKKPEFQRSGTGLSFESSSSSATTSVRGTHLLLAITPEAHYDRWIVAWEKLCNLTGDNIDLYYSSIETATDPAGLKIYADCENKLMGDILKKKLYRGTVLNKELICEFI</sequence>
<dbReference type="EMBL" id="JAHFYH010000073">
    <property type="protein sequence ID" value="KAH0215344.1"/>
    <property type="molecule type" value="Genomic_DNA"/>
</dbReference>
<dbReference type="Proteomes" id="UP000767238">
    <property type="component" value="Unassembled WGS sequence"/>
</dbReference>
<evidence type="ECO:0000256" key="1">
    <source>
        <dbReference type="SAM" id="MobiDB-lite"/>
    </source>
</evidence>
<evidence type="ECO:0000313" key="2">
    <source>
        <dbReference type="EMBL" id="KAH0215344.1"/>
    </source>
</evidence>
<comment type="caution">
    <text evidence="2">The sequence shown here is derived from an EMBL/GenBank/DDBJ whole genome shotgun (WGS) entry which is preliminary data.</text>
</comment>
<evidence type="ECO:0000313" key="3">
    <source>
        <dbReference type="Proteomes" id="UP000767238"/>
    </source>
</evidence>
<proteinExistence type="predicted"/>
<feature type="non-terminal residue" evidence="2">
    <location>
        <position position="234"/>
    </location>
</feature>
<reference evidence="2" key="2">
    <citation type="submission" date="2021-08" db="EMBL/GenBank/DDBJ databases">
        <authorList>
            <person name="Gostincar C."/>
            <person name="Sun X."/>
            <person name="Song Z."/>
            <person name="Gunde-Cimerman N."/>
        </authorList>
    </citation>
    <scope>NUCLEOTIDE SEQUENCE</scope>
    <source>
        <strain evidence="2">EXF-8016</strain>
    </source>
</reference>
<name>A0A9P8G9H1_AURME</name>
<dbReference type="AlphaFoldDB" id="A0A9P8G9H1"/>
<feature type="region of interest" description="Disordered" evidence="1">
    <location>
        <begin position="105"/>
        <end position="146"/>
    </location>
</feature>
<feature type="region of interest" description="Disordered" evidence="1">
    <location>
        <begin position="1"/>
        <end position="38"/>
    </location>
</feature>